<organism evidence="1 2">
    <name type="scientific">Mucilaginibacter rigui</name>
    <dbReference type="NCBI Taxonomy" id="534635"/>
    <lineage>
        <taxon>Bacteria</taxon>
        <taxon>Pseudomonadati</taxon>
        <taxon>Bacteroidota</taxon>
        <taxon>Sphingobacteriia</taxon>
        <taxon>Sphingobacteriales</taxon>
        <taxon>Sphingobacteriaceae</taxon>
        <taxon>Mucilaginibacter</taxon>
    </lineage>
</organism>
<name>A0ABR7X4A7_9SPHI</name>
<proteinExistence type="predicted"/>
<accession>A0ABR7X4A7</accession>
<protein>
    <recommendedName>
        <fullName evidence="3">Peptidase M48 domain-containing protein</fullName>
    </recommendedName>
</protein>
<evidence type="ECO:0000313" key="2">
    <source>
        <dbReference type="Proteomes" id="UP000618754"/>
    </source>
</evidence>
<dbReference type="EMBL" id="JACWMW010000002">
    <property type="protein sequence ID" value="MBD1385423.1"/>
    <property type="molecule type" value="Genomic_DNA"/>
</dbReference>
<sequence length="350" mass="39347">MPKEAEIGTGFSYVSLYDEEIASNVIRTKNGIILIDNSYLSSFAYNLALSRVYAVSMQESTGTDEALLLRYNLKKFYGEQLFSKHNDSFSRAVLLETLLYEEKHMRPVFASIKDNADFQYTASTLSQIMSSLVVNHEMGHYYLDHSPEICEPVFLKNQTAITPILNFAEAEYGKPFATEVKCDVIAVYSVLHLHEKTSGLLFCLRAIAFGFAAFAATSSLAKSAAYTAASHRKIQEEIDLTSIKKTHIDFDYAIGKDLDFIERAKLVIQLCANIAQVNGMNLFSNEPAFPLQDNILDHILSIMDQVMESSDPLEREMALLVSQGFHGHPDGIDYLYLRSKVYTSYRDIGN</sequence>
<evidence type="ECO:0000313" key="1">
    <source>
        <dbReference type="EMBL" id="MBD1385423.1"/>
    </source>
</evidence>
<evidence type="ECO:0008006" key="3">
    <source>
        <dbReference type="Google" id="ProtNLM"/>
    </source>
</evidence>
<dbReference type="RefSeq" id="WP_191175301.1">
    <property type="nucleotide sequence ID" value="NZ_JACWMW010000002.1"/>
</dbReference>
<reference evidence="1 2" key="1">
    <citation type="submission" date="2020-09" db="EMBL/GenBank/DDBJ databases">
        <title>Novel species of Mucilaginibacter isolated from a glacier on the Tibetan Plateau.</title>
        <authorList>
            <person name="Liu Q."/>
            <person name="Xin Y.-H."/>
        </authorList>
    </citation>
    <scope>NUCLEOTIDE SEQUENCE [LARGE SCALE GENOMIC DNA]</scope>
    <source>
        <strain evidence="1 2">CGMCC 1.13878</strain>
    </source>
</reference>
<keyword evidence="2" id="KW-1185">Reference proteome</keyword>
<comment type="caution">
    <text evidence="1">The sequence shown here is derived from an EMBL/GenBank/DDBJ whole genome shotgun (WGS) entry which is preliminary data.</text>
</comment>
<dbReference type="Proteomes" id="UP000618754">
    <property type="component" value="Unassembled WGS sequence"/>
</dbReference>
<gene>
    <name evidence="1" type="ORF">IDJ75_09060</name>
</gene>